<dbReference type="Gene3D" id="3.90.550.10">
    <property type="entry name" value="Spore Coat Polysaccharide Biosynthesis Protein SpsA, Chain A"/>
    <property type="match status" value="1"/>
</dbReference>
<dbReference type="InterPro" id="IPR001173">
    <property type="entry name" value="Glyco_trans_2-like"/>
</dbReference>
<protein>
    <submittedName>
        <fullName evidence="2">Glycosyl transferase family 2</fullName>
    </submittedName>
</protein>
<sequence>MPVPSVSVAVFAYNEEASIASALDAFGAMAGEAALTVHVLINGCTDRTAEVVRAYRPQGFTLHPVEIRRGDKANAWNTYVQEVAPLAAEAHVFTDGDMLAAPGSVAGFLERFAAEPEANGCAALPVSGRSRDAFREKLVARREMAGNLYALRGRTVEAFRRKGLRLPFGMFGEDGLVTTLVKYDLDTRGTRRDERVTATEKGGFAYPPLSPFSPRDWRIYRNRRMRYAVRRQQANMLYPLLFEQGVEAMPAHVVDLYRARHASMELRWNGLDTWFDRIACQRIRRDIDADDAVKREERAHLYS</sequence>
<reference evidence="2 3" key="1">
    <citation type="submission" date="2016-11" db="EMBL/GenBank/DDBJ databases">
        <authorList>
            <person name="Jaros S."/>
            <person name="Januszkiewicz K."/>
            <person name="Wedrychowicz H."/>
        </authorList>
    </citation>
    <scope>NUCLEOTIDE SEQUENCE [LARGE SCALE GENOMIC DNA]</scope>
    <source>
        <strain evidence="2 3">DSM 14916</strain>
    </source>
</reference>
<dbReference type="SUPFAM" id="SSF53448">
    <property type="entry name" value="Nucleotide-diphospho-sugar transferases"/>
    <property type="match status" value="1"/>
</dbReference>
<proteinExistence type="predicted"/>
<evidence type="ECO:0000259" key="1">
    <source>
        <dbReference type="Pfam" id="PF00535"/>
    </source>
</evidence>
<evidence type="ECO:0000313" key="3">
    <source>
        <dbReference type="Proteomes" id="UP000184387"/>
    </source>
</evidence>
<dbReference type="Proteomes" id="UP000184387">
    <property type="component" value="Unassembled WGS sequence"/>
</dbReference>
<evidence type="ECO:0000313" key="2">
    <source>
        <dbReference type="EMBL" id="SHJ92743.1"/>
    </source>
</evidence>
<dbReference type="OrthoDB" id="7248516at2"/>
<feature type="domain" description="Glycosyltransferase 2-like" evidence="1">
    <location>
        <begin position="7"/>
        <end position="138"/>
    </location>
</feature>
<dbReference type="EMBL" id="FQZF01000025">
    <property type="protein sequence ID" value="SHJ92743.1"/>
    <property type="molecule type" value="Genomic_DNA"/>
</dbReference>
<gene>
    <name evidence="2" type="ORF">SAMN02745194_03754</name>
</gene>
<dbReference type="AlphaFoldDB" id="A0A1M6NAL0"/>
<keyword evidence="3" id="KW-1185">Reference proteome</keyword>
<dbReference type="InterPro" id="IPR029044">
    <property type="entry name" value="Nucleotide-diphossugar_trans"/>
</dbReference>
<name>A0A1M6NAL0_9PROT</name>
<dbReference type="Pfam" id="PF00535">
    <property type="entry name" value="Glycos_transf_2"/>
    <property type="match status" value="1"/>
</dbReference>
<keyword evidence="2" id="KW-0808">Transferase</keyword>
<accession>A0A1M6NAL0</accession>
<dbReference type="STRING" id="198092.SAMN02745194_03754"/>
<organism evidence="2 3">
    <name type="scientific">Muricoccus roseus</name>
    <dbReference type="NCBI Taxonomy" id="198092"/>
    <lineage>
        <taxon>Bacteria</taxon>
        <taxon>Pseudomonadati</taxon>
        <taxon>Pseudomonadota</taxon>
        <taxon>Alphaproteobacteria</taxon>
        <taxon>Acetobacterales</taxon>
        <taxon>Roseomonadaceae</taxon>
        <taxon>Muricoccus</taxon>
    </lineage>
</organism>
<dbReference type="GO" id="GO:0016740">
    <property type="term" value="F:transferase activity"/>
    <property type="evidence" value="ECO:0007669"/>
    <property type="project" value="UniProtKB-KW"/>
</dbReference>
<dbReference type="RefSeq" id="WP_073137556.1">
    <property type="nucleotide sequence ID" value="NZ_FQZF01000025.1"/>
</dbReference>